<dbReference type="Pfam" id="PF05193">
    <property type="entry name" value="Peptidase_M16_C"/>
    <property type="match status" value="1"/>
</dbReference>
<evidence type="ECO:0000256" key="10">
    <source>
        <dbReference type="SAM" id="SignalP"/>
    </source>
</evidence>
<dbReference type="InterPro" id="IPR007863">
    <property type="entry name" value="Peptidase_M16_C"/>
</dbReference>
<keyword evidence="5" id="KW-0378">Hydrolase</keyword>
<evidence type="ECO:0000256" key="7">
    <source>
        <dbReference type="ARBA" id="ARBA00023049"/>
    </source>
</evidence>
<feature type="region of interest" description="Disordered" evidence="9">
    <location>
        <begin position="481"/>
        <end position="512"/>
    </location>
</feature>
<dbReference type="Proteomes" id="UP000327108">
    <property type="component" value="Unassembled WGS sequence"/>
</dbReference>
<dbReference type="Gene3D" id="3.30.830.10">
    <property type="entry name" value="Metalloenzyme, LuxS/M16 peptidase-like"/>
    <property type="match status" value="2"/>
</dbReference>
<comment type="caution">
    <text evidence="13">The sequence shown here is derived from an EMBL/GenBank/DDBJ whole genome shotgun (WGS) entry which is preliminary data.</text>
</comment>
<evidence type="ECO:0000256" key="2">
    <source>
        <dbReference type="ARBA" id="ARBA00007261"/>
    </source>
</evidence>
<keyword evidence="7" id="KW-0482">Metalloprotease</keyword>
<feature type="signal peptide" evidence="10">
    <location>
        <begin position="1"/>
        <end position="30"/>
    </location>
</feature>
<comment type="similarity">
    <text evidence="2 8">Belongs to the peptidase M16 family.</text>
</comment>
<dbReference type="InterPro" id="IPR001431">
    <property type="entry name" value="Pept_M16_Zn_BS"/>
</dbReference>
<proteinExistence type="inferred from homology"/>
<sequence length="512" mass="56144">MHNPSLRHFLLSTALGLALALPLATGSVQAQTPAPAAATEVAQPPAQSQAQTNLPEITKSEDISSFTLENGLKVVVIPDHRAPVVTQMIWYHVGSADEAPGKSGIAHFLEHLMFKGTKTYPAGEFSSKIAAIGGQENAFTSYDYTAYFQRVAPDALEMVMGYESDRMANLVLDEEAVTTEREVILEERRMRVDSNPAAMLMENTDAVLFYNHPYRVPVIGWRQEMEKLSLKDAVDFYQQYYTPNNATLVIAGDVTPERVRDLVMKTWATIPKRADVLPRERPQEPEKHAARVVTLHDDRVSTPSFRMSWLVPSYSNEKRFPNVKAGDAPALDLLSEILGGSLRSRLYQELIVKQGIASNTGASYDGDPLDDGTFSVYGSPQNGKTLADVEKAVDAEVARIIKDGVTQTELDQARNRFLKAVTFARDSQSGMARIYGSTLSIGMSIEDIQKWPDVIKGVTVEQIKDAANRYLVKNQSVTSYLLPPDTEPENARENPDAAAGNAGENGAGGAIQ</sequence>
<reference evidence="13 14" key="1">
    <citation type="submission" date="2019-09" db="EMBL/GenBank/DDBJ databases">
        <title>Biological control of the noxious weed angled onion (Allium triquetrum) thwarted by endophytic bacteria in Victoria, Australia.</title>
        <authorList>
            <person name="Tehranchian P."/>
            <person name="Adair R.J."/>
            <person name="Van T.H."/>
            <person name="Morrison P.D."/>
            <person name="Williams H."/>
            <person name="Lawrie A.C."/>
        </authorList>
    </citation>
    <scope>NUCLEOTIDE SEQUENCE [LARGE SCALE GENOMIC DNA]</scope>
    <source>
        <strain evidence="13 14">RPTAtOch1</strain>
    </source>
</reference>
<dbReference type="RefSeq" id="WP_151090973.1">
    <property type="nucleotide sequence ID" value="NZ_JBLZNM010000003.1"/>
</dbReference>
<dbReference type="Pfam" id="PF00675">
    <property type="entry name" value="Peptidase_M16"/>
    <property type="match status" value="1"/>
</dbReference>
<dbReference type="PANTHER" id="PTHR43690:SF17">
    <property type="entry name" value="PROTEIN YHJJ"/>
    <property type="match status" value="1"/>
</dbReference>
<dbReference type="GO" id="GO:0004222">
    <property type="term" value="F:metalloendopeptidase activity"/>
    <property type="evidence" value="ECO:0007669"/>
    <property type="project" value="InterPro"/>
</dbReference>
<dbReference type="PROSITE" id="PS00143">
    <property type="entry name" value="INSULINASE"/>
    <property type="match status" value="1"/>
</dbReference>
<keyword evidence="6" id="KW-0862">Zinc</keyword>
<evidence type="ECO:0000256" key="6">
    <source>
        <dbReference type="ARBA" id="ARBA00022833"/>
    </source>
</evidence>
<dbReference type="GO" id="GO:0006508">
    <property type="term" value="P:proteolysis"/>
    <property type="evidence" value="ECO:0007669"/>
    <property type="project" value="UniProtKB-KW"/>
</dbReference>
<dbReference type="GO" id="GO:0046872">
    <property type="term" value="F:metal ion binding"/>
    <property type="evidence" value="ECO:0007669"/>
    <property type="project" value="UniProtKB-KW"/>
</dbReference>
<dbReference type="SUPFAM" id="SSF63411">
    <property type="entry name" value="LuxS/MPP-like metallohydrolase"/>
    <property type="match status" value="2"/>
</dbReference>
<dbReference type="PANTHER" id="PTHR43690">
    <property type="entry name" value="NARDILYSIN"/>
    <property type="match status" value="1"/>
</dbReference>
<evidence type="ECO:0000313" key="13">
    <source>
        <dbReference type="EMBL" id="KAA9370868.1"/>
    </source>
</evidence>
<evidence type="ECO:0000256" key="5">
    <source>
        <dbReference type="ARBA" id="ARBA00022801"/>
    </source>
</evidence>
<evidence type="ECO:0000256" key="4">
    <source>
        <dbReference type="ARBA" id="ARBA00022723"/>
    </source>
</evidence>
<evidence type="ECO:0000256" key="9">
    <source>
        <dbReference type="SAM" id="MobiDB-lite"/>
    </source>
</evidence>
<dbReference type="EMBL" id="VYXQ01000001">
    <property type="protein sequence ID" value="KAA9370868.1"/>
    <property type="molecule type" value="Genomic_DNA"/>
</dbReference>
<evidence type="ECO:0000256" key="8">
    <source>
        <dbReference type="RuleBase" id="RU004447"/>
    </source>
</evidence>
<dbReference type="AlphaFoldDB" id="A0A5N1K6H6"/>
<evidence type="ECO:0000256" key="1">
    <source>
        <dbReference type="ARBA" id="ARBA00001947"/>
    </source>
</evidence>
<keyword evidence="14" id="KW-1185">Reference proteome</keyword>
<dbReference type="InterPro" id="IPR011249">
    <property type="entry name" value="Metalloenz_LuxS/M16"/>
</dbReference>
<comment type="cofactor">
    <cofactor evidence="1">
        <name>Zn(2+)</name>
        <dbReference type="ChEBI" id="CHEBI:29105"/>
    </cofactor>
</comment>
<feature type="domain" description="Peptidase M16 N-terminal" evidence="11">
    <location>
        <begin position="74"/>
        <end position="218"/>
    </location>
</feature>
<evidence type="ECO:0000259" key="12">
    <source>
        <dbReference type="Pfam" id="PF05193"/>
    </source>
</evidence>
<dbReference type="InterPro" id="IPR050626">
    <property type="entry name" value="Peptidase_M16"/>
</dbReference>
<gene>
    <name evidence="13" type="ORF">F3W84_00125</name>
</gene>
<evidence type="ECO:0000313" key="14">
    <source>
        <dbReference type="Proteomes" id="UP000327108"/>
    </source>
</evidence>
<accession>A0A5N1K6H6</accession>
<evidence type="ECO:0000259" key="11">
    <source>
        <dbReference type="Pfam" id="PF00675"/>
    </source>
</evidence>
<organism evidence="13 14">
    <name type="scientific">Ochrobactrum quorumnocens</name>
    <dbReference type="NCBI Taxonomy" id="271865"/>
    <lineage>
        <taxon>Bacteria</taxon>
        <taxon>Pseudomonadati</taxon>
        <taxon>Pseudomonadota</taxon>
        <taxon>Alphaproteobacteria</taxon>
        <taxon>Hyphomicrobiales</taxon>
        <taxon>Brucellaceae</taxon>
        <taxon>Brucella/Ochrobactrum group</taxon>
        <taxon>Ochrobactrum</taxon>
    </lineage>
</organism>
<keyword evidence="10" id="KW-0732">Signal</keyword>
<keyword evidence="4" id="KW-0479">Metal-binding</keyword>
<protein>
    <submittedName>
        <fullName evidence="13">Insulinase family protein</fullName>
    </submittedName>
</protein>
<dbReference type="InterPro" id="IPR011765">
    <property type="entry name" value="Pept_M16_N"/>
</dbReference>
<evidence type="ECO:0000256" key="3">
    <source>
        <dbReference type="ARBA" id="ARBA00022670"/>
    </source>
</evidence>
<name>A0A5N1K6H6_9HYPH</name>
<feature type="domain" description="Peptidase M16 C-terminal" evidence="12">
    <location>
        <begin position="227"/>
        <end position="416"/>
    </location>
</feature>
<keyword evidence="3" id="KW-0645">Protease</keyword>
<feature type="compositionally biased region" description="Gly residues" evidence="9">
    <location>
        <begin position="503"/>
        <end position="512"/>
    </location>
</feature>
<feature type="chain" id="PRO_5024453913" evidence="10">
    <location>
        <begin position="31"/>
        <end position="512"/>
    </location>
</feature>